<dbReference type="GO" id="GO:0006508">
    <property type="term" value="P:proteolysis"/>
    <property type="evidence" value="ECO:0007669"/>
    <property type="project" value="InterPro"/>
</dbReference>
<reference evidence="2 3" key="1">
    <citation type="journal article" date="2013" name="Front. Microbiol.">
        <title>Comparative genomic analyses of the cyanobacterium, Lyngbya aestuarii BL J, a powerful hydrogen producer.</title>
        <authorList>
            <person name="Kothari A."/>
            <person name="Vaughn M."/>
            <person name="Garcia-Pichel F."/>
        </authorList>
    </citation>
    <scope>NUCLEOTIDE SEQUENCE [LARGE SCALE GENOMIC DNA]</scope>
    <source>
        <strain evidence="2 3">BL J</strain>
    </source>
</reference>
<sequence>MPGKTTLLEFQFTSENTKISPAFNRISKTADFVNSQKPIKTPLPSEIKVSNPQPNTEINQDQIWSHLENLVGERYTENHREYTRHYLIKQLQKFGFSLDLQPFEEGINIVAKRATDDPNAATLLIGAHYDTVVNSPGADDNASGIAVILEIARLFGSTPTATSLEIVFFDQEELGLFGSFAFTSRPENLQTLRHVIILDMVGYACRVEGCQHYPTGLNVQPLLEVNGITPGNKGEFLVVVGEIQHRDLLESFQQLPSNLSNQTLPPILPLPIPLKGILTPDVLRSDHAPFWYQNIAAVLVTDTANLRSPHYHQPTDTLANLDPEFLMGSAQVLVNVVTQLLEN</sequence>
<name>U7QNI6_9CYAN</name>
<evidence type="ECO:0000313" key="2">
    <source>
        <dbReference type="EMBL" id="ERT09539.1"/>
    </source>
</evidence>
<protein>
    <submittedName>
        <fullName evidence="2">Peptidase M20/M25/M40 family protein</fullName>
    </submittedName>
</protein>
<dbReference type="InterPro" id="IPR007484">
    <property type="entry name" value="Peptidase_M28"/>
</dbReference>
<dbReference type="AlphaFoldDB" id="U7QNI6"/>
<evidence type="ECO:0000313" key="3">
    <source>
        <dbReference type="Proteomes" id="UP000017127"/>
    </source>
</evidence>
<feature type="domain" description="Peptidase M28" evidence="1">
    <location>
        <begin position="108"/>
        <end position="335"/>
    </location>
</feature>
<dbReference type="Gene3D" id="3.40.630.10">
    <property type="entry name" value="Zn peptidases"/>
    <property type="match status" value="1"/>
</dbReference>
<comment type="caution">
    <text evidence="2">The sequence shown here is derived from an EMBL/GenBank/DDBJ whole genome shotgun (WGS) entry which is preliminary data.</text>
</comment>
<accession>U7QNI6</accession>
<dbReference type="Proteomes" id="UP000017127">
    <property type="component" value="Unassembled WGS sequence"/>
</dbReference>
<dbReference type="PANTHER" id="PTHR12147:SF26">
    <property type="entry name" value="PEPTIDASE M28 DOMAIN-CONTAINING PROTEIN"/>
    <property type="match status" value="1"/>
</dbReference>
<dbReference type="PATRIC" id="fig|1348334.3.peg.603"/>
<dbReference type="EMBL" id="AUZM01000003">
    <property type="protein sequence ID" value="ERT09539.1"/>
    <property type="molecule type" value="Genomic_DNA"/>
</dbReference>
<dbReference type="InterPro" id="IPR045175">
    <property type="entry name" value="M28_fam"/>
</dbReference>
<evidence type="ECO:0000259" key="1">
    <source>
        <dbReference type="Pfam" id="PF04389"/>
    </source>
</evidence>
<keyword evidence="3" id="KW-1185">Reference proteome</keyword>
<dbReference type="Pfam" id="PF04389">
    <property type="entry name" value="Peptidase_M28"/>
    <property type="match status" value="1"/>
</dbReference>
<dbReference type="GO" id="GO:0008235">
    <property type="term" value="F:metalloexopeptidase activity"/>
    <property type="evidence" value="ECO:0007669"/>
    <property type="project" value="InterPro"/>
</dbReference>
<proteinExistence type="predicted"/>
<gene>
    <name evidence="2" type="ORF">M595_0614</name>
</gene>
<dbReference type="PANTHER" id="PTHR12147">
    <property type="entry name" value="METALLOPEPTIDASE M28 FAMILY MEMBER"/>
    <property type="match status" value="1"/>
</dbReference>
<dbReference type="SUPFAM" id="SSF53187">
    <property type="entry name" value="Zn-dependent exopeptidases"/>
    <property type="match status" value="1"/>
</dbReference>
<organism evidence="2 3">
    <name type="scientific">Lyngbya aestuarii BL J</name>
    <dbReference type="NCBI Taxonomy" id="1348334"/>
    <lineage>
        <taxon>Bacteria</taxon>
        <taxon>Bacillati</taxon>
        <taxon>Cyanobacteriota</taxon>
        <taxon>Cyanophyceae</taxon>
        <taxon>Oscillatoriophycideae</taxon>
        <taxon>Oscillatoriales</taxon>
        <taxon>Microcoleaceae</taxon>
        <taxon>Lyngbya</taxon>
    </lineage>
</organism>